<feature type="compositionally biased region" description="Polar residues" evidence="4">
    <location>
        <begin position="252"/>
        <end position="261"/>
    </location>
</feature>
<evidence type="ECO:0000256" key="2">
    <source>
        <dbReference type="ARBA" id="ARBA00022737"/>
    </source>
</evidence>
<organism evidence="6 7">
    <name type="scientific">Blepharisma stoltei</name>
    <dbReference type="NCBI Taxonomy" id="1481888"/>
    <lineage>
        <taxon>Eukaryota</taxon>
        <taxon>Sar</taxon>
        <taxon>Alveolata</taxon>
        <taxon>Ciliophora</taxon>
        <taxon>Postciliodesmatophora</taxon>
        <taxon>Heterotrichea</taxon>
        <taxon>Heterotrichida</taxon>
        <taxon>Blepharismidae</taxon>
        <taxon>Blepharisma</taxon>
    </lineage>
</organism>
<dbReference type="EMBL" id="CAJZBQ010000058">
    <property type="protein sequence ID" value="CAG9334623.1"/>
    <property type="molecule type" value="Genomic_DNA"/>
</dbReference>
<proteinExistence type="predicted"/>
<dbReference type="SUPFAM" id="SSF47473">
    <property type="entry name" value="EF-hand"/>
    <property type="match status" value="2"/>
</dbReference>
<protein>
    <recommendedName>
        <fullName evidence="5">EF-hand domain-containing protein</fullName>
    </recommendedName>
</protein>
<keyword evidence="7" id="KW-1185">Reference proteome</keyword>
<feature type="region of interest" description="Disordered" evidence="4">
    <location>
        <begin position="225"/>
        <end position="293"/>
    </location>
</feature>
<evidence type="ECO:0000313" key="7">
    <source>
        <dbReference type="Proteomes" id="UP001162131"/>
    </source>
</evidence>
<dbReference type="Gene3D" id="1.10.238.10">
    <property type="entry name" value="EF-hand"/>
    <property type="match status" value="4"/>
</dbReference>
<accession>A0AAU9KG06</accession>
<dbReference type="InterPro" id="IPR051581">
    <property type="entry name" value="Ca-bind"/>
</dbReference>
<keyword evidence="1" id="KW-0479">Metal-binding</keyword>
<feature type="domain" description="EF-hand" evidence="5">
    <location>
        <begin position="484"/>
        <end position="519"/>
    </location>
</feature>
<keyword evidence="2" id="KW-0677">Repeat</keyword>
<keyword evidence="3" id="KW-0106">Calcium</keyword>
<dbReference type="CDD" id="cd00051">
    <property type="entry name" value="EFh"/>
    <property type="match status" value="1"/>
</dbReference>
<dbReference type="PROSITE" id="PS00018">
    <property type="entry name" value="EF_HAND_1"/>
    <property type="match status" value="2"/>
</dbReference>
<dbReference type="PANTHER" id="PTHR34524:SF6">
    <property type="entry name" value="CALCYPHOSINE LIKE"/>
    <property type="match status" value="1"/>
</dbReference>
<dbReference type="Pfam" id="PF13499">
    <property type="entry name" value="EF-hand_7"/>
    <property type="match status" value="2"/>
</dbReference>
<evidence type="ECO:0000256" key="3">
    <source>
        <dbReference type="ARBA" id="ARBA00022837"/>
    </source>
</evidence>
<dbReference type="PROSITE" id="PS50222">
    <property type="entry name" value="EF_HAND_2"/>
    <property type="match status" value="4"/>
</dbReference>
<sequence length="521" mass="60609">MALRVDTERRLAEFFSTAASGELEVENARIALSENRDFDPYSAFKVLDRFSNGYLNYIDIKTFLENNRIFVSSQEIDMLISQYDSDSDGRLVLSDFHQLTLPSTNLVIRDIALNRSGILRLSVDVEFLLVRLLDKEISLQRRLEAIRKDLELFPEFSIIKAFDTIDYPSSGFVTRDKIADFLRKNLISAFSDDIDAILRRFDVDSDERLSYSEFSDAVKATTLTSYTRSPIRESPSRSRRHSSPLRRSQSPTRSPNRSIDSSRFDASITRSPGRSQLLTSSNGFDRSLRSPSGIPEESEIVGVFRQQIDLDRDLESARRDLALCPDFTLIDAFNLFDLNNVGYVTQLEFEDTLRSLRVYPIKDEVSLLFKHYSYVERRLTFTDFCKIVTTKDLEYARLINNRIPQNLPRYERQRTFSLSTENLLSRVMKLNLENETVAESLRQKLERRPLFSKTDAFQSVDRDRNGYITFNEFENLLQDYGIYVSRKDVENLMERYDKDKDGRVSYSEFLNEVTPKSPRKY</sequence>
<evidence type="ECO:0000256" key="4">
    <source>
        <dbReference type="SAM" id="MobiDB-lite"/>
    </source>
</evidence>
<feature type="compositionally biased region" description="Polar residues" evidence="4">
    <location>
        <begin position="268"/>
        <end position="284"/>
    </location>
</feature>
<dbReference type="GO" id="GO:0005509">
    <property type="term" value="F:calcium ion binding"/>
    <property type="evidence" value="ECO:0007669"/>
    <property type="project" value="InterPro"/>
</dbReference>
<dbReference type="InterPro" id="IPR018247">
    <property type="entry name" value="EF_Hand_1_Ca_BS"/>
</dbReference>
<dbReference type="PANTHER" id="PTHR34524">
    <property type="entry name" value="CALCYPHOSIN"/>
    <property type="match status" value="1"/>
</dbReference>
<feature type="domain" description="EF-hand" evidence="5">
    <location>
        <begin position="324"/>
        <end position="359"/>
    </location>
</feature>
<dbReference type="SMART" id="SM00054">
    <property type="entry name" value="EFh"/>
    <property type="match status" value="6"/>
</dbReference>
<dbReference type="Proteomes" id="UP001162131">
    <property type="component" value="Unassembled WGS sequence"/>
</dbReference>
<dbReference type="InterPro" id="IPR002048">
    <property type="entry name" value="EF_hand_dom"/>
</dbReference>
<gene>
    <name evidence="6" type="ORF">BSTOLATCC_MIC61234</name>
</gene>
<name>A0AAU9KG06_9CILI</name>
<feature type="domain" description="EF-hand" evidence="5">
    <location>
        <begin position="455"/>
        <end position="483"/>
    </location>
</feature>
<dbReference type="InterPro" id="IPR011992">
    <property type="entry name" value="EF-hand-dom_pair"/>
</dbReference>
<evidence type="ECO:0000256" key="1">
    <source>
        <dbReference type="ARBA" id="ARBA00022723"/>
    </source>
</evidence>
<comment type="caution">
    <text evidence="6">The sequence shown here is derived from an EMBL/GenBank/DDBJ whole genome shotgun (WGS) entry which is preliminary data.</text>
</comment>
<dbReference type="AlphaFoldDB" id="A0AAU9KG06"/>
<reference evidence="6" key="1">
    <citation type="submission" date="2021-09" db="EMBL/GenBank/DDBJ databases">
        <authorList>
            <consortium name="AG Swart"/>
            <person name="Singh M."/>
            <person name="Singh A."/>
            <person name="Seah K."/>
            <person name="Emmerich C."/>
        </authorList>
    </citation>
    <scope>NUCLEOTIDE SEQUENCE</scope>
    <source>
        <strain evidence="6">ATCC30299</strain>
    </source>
</reference>
<feature type="domain" description="EF-hand" evidence="5">
    <location>
        <begin position="189"/>
        <end position="224"/>
    </location>
</feature>
<evidence type="ECO:0000313" key="6">
    <source>
        <dbReference type="EMBL" id="CAG9334623.1"/>
    </source>
</evidence>
<evidence type="ECO:0000259" key="5">
    <source>
        <dbReference type="PROSITE" id="PS50222"/>
    </source>
</evidence>